<organism evidence="2 3">
    <name type="scientific">Paenibacillus agricola</name>
    <dbReference type="NCBI Taxonomy" id="2716264"/>
    <lineage>
        <taxon>Bacteria</taxon>
        <taxon>Bacillati</taxon>
        <taxon>Bacillota</taxon>
        <taxon>Bacilli</taxon>
        <taxon>Bacillales</taxon>
        <taxon>Paenibacillaceae</taxon>
        <taxon>Paenibacillus</taxon>
    </lineage>
</organism>
<gene>
    <name evidence="2" type="ORF">G9U52_13050</name>
</gene>
<sequence>MSNKRTPWKWMRRAGILLAVLGLLWVLVLQYRMETFPDNPSADGDVGIVLGSALKQNQPSPSLQERLERAVVLFQGGKISSIIVSGGLTRTEFDLSEAEGMRAYLIERGIPDSHIVMEQKATNTYENLRFSKRLMSQNNWHTAVIITHRYHMLRAMEMAEFLGYDQPQASPVDSKVLSKFWSKLYETAAHVKWLQDQLFLLMGFQA</sequence>
<comment type="caution">
    <text evidence="2">The sequence shown here is derived from an EMBL/GenBank/DDBJ whole genome shotgun (WGS) entry which is preliminary data.</text>
</comment>
<evidence type="ECO:0000313" key="3">
    <source>
        <dbReference type="Proteomes" id="UP001165962"/>
    </source>
</evidence>
<dbReference type="RefSeq" id="WP_166150105.1">
    <property type="nucleotide sequence ID" value="NZ_JAAOIW010000004.1"/>
</dbReference>
<dbReference type="PANTHER" id="PTHR30336">
    <property type="entry name" value="INNER MEMBRANE PROTEIN, PROBABLE PERMEASE"/>
    <property type="match status" value="1"/>
</dbReference>
<proteinExistence type="predicted"/>
<name>A0ABX0J7B6_9BACL</name>
<accession>A0ABX0J7B6</accession>
<protein>
    <submittedName>
        <fullName evidence="2">YdcF family protein</fullName>
    </submittedName>
</protein>
<dbReference type="EMBL" id="JAAOIW010000004">
    <property type="protein sequence ID" value="NHN30762.1"/>
    <property type="molecule type" value="Genomic_DNA"/>
</dbReference>
<dbReference type="InterPro" id="IPR003848">
    <property type="entry name" value="DUF218"/>
</dbReference>
<evidence type="ECO:0000259" key="1">
    <source>
        <dbReference type="Pfam" id="PF02698"/>
    </source>
</evidence>
<dbReference type="Gene3D" id="3.40.50.620">
    <property type="entry name" value="HUPs"/>
    <property type="match status" value="1"/>
</dbReference>
<keyword evidence="3" id="KW-1185">Reference proteome</keyword>
<dbReference type="InterPro" id="IPR051599">
    <property type="entry name" value="Cell_Envelope_Assoc"/>
</dbReference>
<dbReference type="InterPro" id="IPR014729">
    <property type="entry name" value="Rossmann-like_a/b/a_fold"/>
</dbReference>
<reference evidence="2" key="1">
    <citation type="submission" date="2020-03" db="EMBL/GenBank/DDBJ databases">
        <title>Draft sequencing of Paenibacilllus sp. S3N08.</title>
        <authorList>
            <person name="Kim D.-U."/>
        </authorList>
    </citation>
    <scope>NUCLEOTIDE SEQUENCE</scope>
    <source>
        <strain evidence="2">S3N08</strain>
    </source>
</reference>
<dbReference type="Pfam" id="PF02698">
    <property type="entry name" value="DUF218"/>
    <property type="match status" value="1"/>
</dbReference>
<evidence type="ECO:0000313" key="2">
    <source>
        <dbReference type="EMBL" id="NHN30762.1"/>
    </source>
</evidence>
<dbReference type="PANTHER" id="PTHR30336:SF4">
    <property type="entry name" value="ENVELOPE BIOGENESIS FACTOR ELYC"/>
    <property type="match status" value="1"/>
</dbReference>
<dbReference type="CDD" id="cd06259">
    <property type="entry name" value="YdcF-like"/>
    <property type="match status" value="1"/>
</dbReference>
<dbReference type="Proteomes" id="UP001165962">
    <property type="component" value="Unassembled WGS sequence"/>
</dbReference>
<feature type="domain" description="DUF218" evidence="1">
    <location>
        <begin position="45"/>
        <end position="181"/>
    </location>
</feature>